<evidence type="ECO:0000259" key="2">
    <source>
        <dbReference type="PROSITE" id="PS00745"/>
    </source>
</evidence>
<name>A0A645AN20_9ZZZZ</name>
<dbReference type="EC" id="3.1.1.29" evidence="3"/>
<dbReference type="SUPFAM" id="SSF110916">
    <property type="entry name" value="Peptidyl-tRNA hydrolase domain-like"/>
    <property type="match status" value="1"/>
</dbReference>
<feature type="compositionally biased region" description="Basic and acidic residues" evidence="1">
    <location>
        <begin position="116"/>
        <end position="135"/>
    </location>
</feature>
<dbReference type="NCBIfam" id="NF006718">
    <property type="entry name" value="PRK09256.1"/>
    <property type="match status" value="1"/>
</dbReference>
<dbReference type="EMBL" id="VSSQ01013219">
    <property type="protein sequence ID" value="MPM51004.1"/>
    <property type="molecule type" value="Genomic_DNA"/>
</dbReference>
<keyword evidence="3" id="KW-0378">Hydrolase</keyword>
<dbReference type="GO" id="GO:0003747">
    <property type="term" value="F:translation release factor activity"/>
    <property type="evidence" value="ECO:0007669"/>
    <property type="project" value="InterPro"/>
</dbReference>
<dbReference type="GO" id="GO:0072344">
    <property type="term" value="P:rescue of stalled ribosome"/>
    <property type="evidence" value="ECO:0007669"/>
    <property type="project" value="TreeGrafter"/>
</dbReference>
<accession>A0A645AN20</accession>
<dbReference type="AlphaFoldDB" id="A0A645AN20"/>
<evidence type="ECO:0000313" key="3">
    <source>
        <dbReference type="EMBL" id="MPM51004.1"/>
    </source>
</evidence>
<comment type="caution">
    <text evidence="3">The sequence shown here is derived from an EMBL/GenBank/DDBJ whole genome shotgun (WGS) entry which is preliminary data.</text>
</comment>
<dbReference type="GO" id="GO:0043022">
    <property type="term" value="F:ribosome binding"/>
    <property type="evidence" value="ECO:0007669"/>
    <property type="project" value="TreeGrafter"/>
</dbReference>
<protein>
    <submittedName>
        <fullName evidence="3">Peptidyl-tRNA hydrolase ArfB</fullName>
        <ecNumber evidence="3">3.1.1.29</ecNumber>
    </submittedName>
</protein>
<gene>
    <name evidence="3" type="primary">arfB_5</name>
    <name evidence="3" type="ORF">SDC9_97750</name>
</gene>
<organism evidence="3">
    <name type="scientific">bioreactor metagenome</name>
    <dbReference type="NCBI Taxonomy" id="1076179"/>
    <lineage>
        <taxon>unclassified sequences</taxon>
        <taxon>metagenomes</taxon>
        <taxon>ecological metagenomes</taxon>
    </lineage>
</organism>
<feature type="region of interest" description="Disordered" evidence="1">
    <location>
        <begin position="105"/>
        <end position="135"/>
    </location>
</feature>
<reference evidence="3" key="1">
    <citation type="submission" date="2019-08" db="EMBL/GenBank/DDBJ databases">
        <authorList>
            <person name="Kucharzyk K."/>
            <person name="Murdoch R.W."/>
            <person name="Higgins S."/>
            <person name="Loffler F."/>
        </authorList>
    </citation>
    <scope>NUCLEOTIDE SEQUENCE</scope>
</reference>
<sequence>MTEPDIDKLMNECTFSTVRSSGSGGQHVNKVETKVTLSLNIGQSQILSTEQKQRIQQKLRNRISQEGILQISSDTERSQAMNKKAVIVKLENLLKKACREEKKRVATKRTLSSIQKRLDNKKQLSEKKRRRSENF</sequence>
<dbReference type="PANTHER" id="PTHR47814">
    <property type="entry name" value="PEPTIDYL-TRNA HYDROLASE ARFB"/>
    <property type="match status" value="1"/>
</dbReference>
<evidence type="ECO:0000256" key="1">
    <source>
        <dbReference type="SAM" id="MobiDB-lite"/>
    </source>
</evidence>
<dbReference type="Pfam" id="PF00472">
    <property type="entry name" value="RF-1"/>
    <property type="match status" value="1"/>
</dbReference>
<dbReference type="PANTHER" id="PTHR47814:SF1">
    <property type="entry name" value="PEPTIDYL-TRNA HYDROLASE ARFB"/>
    <property type="match status" value="1"/>
</dbReference>
<dbReference type="InterPro" id="IPR000352">
    <property type="entry name" value="Pep_chain_release_fac_I"/>
</dbReference>
<dbReference type="Gene3D" id="3.30.160.20">
    <property type="match status" value="1"/>
</dbReference>
<feature type="domain" description="Prokaryotic-type class I peptide chain release factors" evidence="2">
    <location>
        <begin position="19"/>
        <end position="35"/>
    </location>
</feature>
<dbReference type="GO" id="GO:0004045">
    <property type="term" value="F:peptidyl-tRNA hydrolase activity"/>
    <property type="evidence" value="ECO:0007669"/>
    <property type="project" value="UniProtKB-EC"/>
</dbReference>
<proteinExistence type="predicted"/>
<dbReference type="PROSITE" id="PS00745">
    <property type="entry name" value="RF_PROK_I"/>
    <property type="match status" value="1"/>
</dbReference>